<dbReference type="SUPFAM" id="SSF56399">
    <property type="entry name" value="ADP-ribosylation"/>
    <property type="match status" value="1"/>
</dbReference>
<name>A0A1V0SIX6_9VIRU</name>
<proteinExistence type="predicted"/>
<dbReference type="InterPro" id="IPR036616">
    <property type="entry name" value="Poly(ADP-ribose)pol_reg_dom_sf"/>
</dbReference>
<dbReference type="CDD" id="cd01437">
    <property type="entry name" value="parp_like"/>
    <property type="match status" value="1"/>
</dbReference>
<evidence type="ECO:0000256" key="2">
    <source>
        <dbReference type="ARBA" id="ARBA00022679"/>
    </source>
</evidence>
<dbReference type="GO" id="GO:1990404">
    <property type="term" value="F:NAD+-protein mono-ADP-ribosyltransferase activity"/>
    <property type="evidence" value="ECO:0007669"/>
    <property type="project" value="TreeGrafter"/>
</dbReference>
<dbReference type="Gene3D" id="1.20.142.10">
    <property type="entry name" value="Poly(ADP-ribose) polymerase, regulatory domain"/>
    <property type="match status" value="1"/>
</dbReference>
<evidence type="ECO:0000256" key="4">
    <source>
        <dbReference type="ARBA" id="ARBA00023027"/>
    </source>
</evidence>
<dbReference type="SUPFAM" id="SSF142921">
    <property type="entry name" value="WGR domain-like"/>
    <property type="match status" value="1"/>
</dbReference>
<evidence type="ECO:0000256" key="3">
    <source>
        <dbReference type="ARBA" id="ARBA00022695"/>
    </source>
</evidence>
<dbReference type="EMBL" id="KY684109">
    <property type="protein sequence ID" value="ARF11677.1"/>
    <property type="molecule type" value="Genomic_DNA"/>
</dbReference>
<dbReference type="SUPFAM" id="SSF47587">
    <property type="entry name" value="Domain of poly(ADP-ribose) polymerase"/>
    <property type="match status" value="1"/>
</dbReference>
<feature type="domain" description="WGR" evidence="7">
    <location>
        <begin position="16"/>
        <end position="109"/>
    </location>
</feature>
<dbReference type="PROSITE" id="PS51060">
    <property type="entry name" value="PARP_ALPHA_HD"/>
    <property type="match status" value="1"/>
</dbReference>
<dbReference type="CDD" id="cd07997">
    <property type="entry name" value="WGR_PARP"/>
    <property type="match status" value="1"/>
</dbReference>
<gene>
    <name evidence="8" type="ORF">Klosneuvirus_2_113</name>
</gene>
<dbReference type="InterPro" id="IPR036930">
    <property type="entry name" value="WGR_dom_sf"/>
</dbReference>
<organism evidence="8">
    <name type="scientific">Klosneuvirus KNV1</name>
    <dbReference type="NCBI Taxonomy" id="1977640"/>
    <lineage>
        <taxon>Viruses</taxon>
        <taxon>Varidnaviria</taxon>
        <taxon>Bamfordvirae</taxon>
        <taxon>Nucleocytoviricota</taxon>
        <taxon>Megaviricetes</taxon>
        <taxon>Imitervirales</taxon>
        <taxon>Mimiviridae</taxon>
        <taxon>Klosneuvirinae</taxon>
        <taxon>Klosneuvirus</taxon>
    </lineage>
</organism>
<accession>A0A1V0SIX6</accession>
<feature type="domain" description="PARP alpha-helical" evidence="6">
    <location>
        <begin position="133"/>
        <end position="252"/>
    </location>
</feature>
<keyword evidence="1" id="KW-0328">Glycosyltransferase</keyword>
<dbReference type="InterPro" id="IPR004102">
    <property type="entry name" value="Poly(ADP-ribose)pol_reg_dom"/>
</dbReference>
<protein>
    <submittedName>
        <fullName evidence="8">PolyADP-ribose polymerase</fullName>
    </submittedName>
</protein>
<dbReference type="Pfam" id="PF02877">
    <property type="entry name" value="PARP_reg"/>
    <property type="match status" value="1"/>
</dbReference>
<keyword evidence="4" id="KW-0520">NAD</keyword>
<dbReference type="Gene3D" id="3.90.228.10">
    <property type="match status" value="1"/>
</dbReference>
<dbReference type="InterPro" id="IPR008893">
    <property type="entry name" value="WGR_domain"/>
</dbReference>
<dbReference type="GO" id="GO:0003950">
    <property type="term" value="F:NAD+ poly-ADP-ribosyltransferase activity"/>
    <property type="evidence" value="ECO:0007669"/>
    <property type="project" value="InterPro"/>
</dbReference>
<dbReference type="GO" id="GO:0016779">
    <property type="term" value="F:nucleotidyltransferase activity"/>
    <property type="evidence" value="ECO:0007669"/>
    <property type="project" value="UniProtKB-KW"/>
</dbReference>
<sequence length="492" mass="55600">MSIKKGHIINEHCPVKGELVEYNGLVYSCTLNQTEIDANKNKFYIMQLIKNGSSYTLFIIYGRISEHGKPLTTTLSDEASGRSAFEKQFKAKTGNVFGTKSFVKKPNKYFLSDVSYEEDLQKADIPKEIKVPESKLDKRVQDLVKMLTNTSEMEKAMVSLNIDTKKMPLGKIKASQLDLAKDVLDKIETLINDKDTETSKYVDMSNQFYTYLPMASTGRRKLAVIDNNEIIQKYKDMITDLKNIVVTVQIKENVKIDENPIDSIYNGINTTITSVDKQSNIWKNIESYIKTTHGPTHQPKLELIELFEVSQHGKKVAFDKYCEKIGNRQLLYHGTGMMNIVSIFKNGMYLDPSKIDSNIHITGKMFGNGIYYADCATKSFNYCKSDASNDIGTMILSEVALGKQYERINAENVTQSTLNTKKCNSTKGVGKYVALDENAVNIYDNVKIPMGPLKMANKNNTLLYNEHILYNTDAFLIKYLAIVKNVGGKSNY</sequence>
<dbReference type="PROSITE" id="PS51059">
    <property type="entry name" value="PARP_CATALYTIC"/>
    <property type="match status" value="1"/>
</dbReference>
<evidence type="ECO:0000259" key="5">
    <source>
        <dbReference type="PROSITE" id="PS51059"/>
    </source>
</evidence>
<dbReference type="SMART" id="SM00773">
    <property type="entry name" value="WGR"/>
    <property type="match status" value="1"/>
</dbReference>
<keyword evidence="3" id="KW-0548">Nucleotidyltransferase</keyword>
<dbReference type="Pfam" id="PF05406">
    <property type="entry name" value="WGR"/>
    <property type="match status" value="1"/>
</dbReference>
<evidence type="ECO:0000259" key="6">
    <source>
        <dbReference type="PROSITE" id="PS51060"/>
    </source>
</evidence>
<dbReference type="PANTHER" id="PTHR10459:SF117">
    <property type="entry name" value="POLY [ADP-RIBOSE] POLYMERASE TANKYRASE"/>
    <property type="match status" value="1"/>
</dbReference>
<dbReference type="InterPro" id="IPR050800">
    <property type="entry name" value="ARTD/PARP"/>
</dbReference>
<evidence type="ECO:0000313" key="8">
    <source>
        <dbReference type="EMBL" id="ARF11677.1"/>
    </source>
</evidence>
<feature type="domain" description="PARP catalytic" evidence="5">
    <location>
        <begin position="259"/>
        <end position="492"/>
    </location>
</feature>
<evidence type="ECO:0000259" key="7">
    <source>
        <dbReference type="PROSITE" id="PS51977"/>
    </source>
</evidence>
<reference evidence="8" key="1">
    <citation type="journal article" date="2017" name="Science">
        <title>Giant viruses with an expanded complement of translation system components.</title>
        <authorList>
            <person name="Schulz F."/>
            <person name="Yutin N."/>
            <person name="Ivanova N.N."/>
            <person name="Ortega D.R."/>
            <person name="Lee T.K."/>
            <person name="Vierheilig J."/>
            <person name="Daims H."/>
            <person name="Horn M."/>
            <person name="Wagner M."/>
            <person name="Jensen G.J."/>
            <person name="Kyrpides N.C."/>
            <person name="Koonin E.V."/>
            <person name="Woyke T."/>
        </authorList>
    </citation>
    <scope>NUCLEOTIDE SEQUENCE</scope>
    <source>
        <strain evidence="8">KNV1</strain>
    </source>
</reference>
<dbReference type="GO" id="GO:0070212">
    <property type="term" value="P:protein poly-ADP-ribosylation"/>
    <property type="evidence" value="ECO:0007669"/>
    <property type="project" value="TreeGrafter"/>
</dbReference>
<keyword evidence="2" id="KW-0808">Transferase</keyword>
<dbReference type="InterPro" id="IPR012317">
    <property type="entry name" value="Poly(ADP-ribose)pol_cat_dom"/>
</dbReference>
<dbReference type="GO" id="GO:0006302">
    <property type="term" value="P:double-strand break repair"/>
    <property type="evidence" value="ECO:0007669"/>
    <property type="project" value="TreeGrafter"/>
</dbReference>
<dbReference type="PROSITE" id="PS51977">
    <property type="entry name" value="WGR"/>
    <property type="match status" value="1"/>
</dbReference>
<evidence type="ECO:0000256" key="1">
    <source>
        <dbReference type="ARBA" id="ARBA00022676"/>
    </source>
</evidence>
<dbReference type="Gene3D" id="2.20.140.10">
    <property type="entry name" value="WGR domain"/>
    <property type="match status" value="1"/>
</dbReference>
<dbReference type="Pfam" id="PF00644">
    <property type="entry name" value="PARP"/>
    <property type="match status" value="1"/>
</dbReference>
<dbReference type="PANTHER" id="PTHR10459">
    <property type="entry name" value="DNA LIGASE"/>
    <property type="match status" value="1"/>
</dbReference>